<dbReference type="Pfam" id="PF00581">
    <property type="entry name" value="Rhodanese"/>
    <property type="match status" value="1"/>
</dbReference>
<dbReference type="CDD" id="cd00158">
    <property type="entry name" value="RHOD"/>
    <property type="match status" value="1"/>
</dbReference>
<dbReference type="InterPro" id="IPR001763">
    <property type="entry name" value="Rhodanese-like_dom"/>
</dbReference>
<accession>A0A133V5M9</accession>
<dbReference type="Proteomes" id="UP000070344">
    <property type="component" value="Unassembled WGS sequence"/>
</dbReference>
<comment type="caution">
    <text evidence="2">The sequence shown here is derived from an EMBL/GenBank/DDBJ whole genome shotgun (WGS) entry which is preliminary data.</text>
</comment>
<dbReference type="InterPro" id="IPR001307">
    <property type="entry name" value="Thiosulphate_STrfase_CS"/>
</dbReference>
<dbReference type="SUPFAM" id="SSF52821">
    <property type="entry name" value="Rhodanese/Cell cycle control phosphatase"/>
    <property type="match status" value="1"/>
</dbReference>
<name>A0A133V5M9_9EURY</name>
<dbReference type="PANTHER" id="PTHR43031:SF1">
    <property type="entry name" value="PYRIDINE NUCLEOTIDE-DISULPHIDE OXIDOREDUCTASE"/>
    <property type="match status" value="1"/>
</dbReference>
<dbReference type="SMART" id="SM00450">
    <property type="entry name" value="RHOD"/>
    <property type="match status" value="1"/>
</dbReference>
<evidence type="ECO:0000313" key="3">
    <source>
        <dbReference type="Proteomes" id="UP000070344"/>
    </source>
</evidence>
<dbReference type="EMBL" id="LHXV01000004">
    <property type="protein sequence ID" value="KXB01706.1"/>
    <property type="molecule type" value="Genomic_DNA"/>
</dbReference>
<dbReference type="Gene3D" id="3.40.250.10">
    <property type="entry name" value="Rhodanese-like domain"/>
    <property type="match status" value="1"/>
</dbReference>
<sequence length="137" mass="15261">MVAVAYLVPLAPRNHSSRSYENIRPVEAKELIGSGDPVVLDVRAPDEFKEGHIPGAILVPVDELKESTLLEIPHDKEILCYCRSGHRSSWAAEYLSRRGYARAYNLSGGSLAWENRGYRVVEARENKPKCPCVVLEG</sequence>
<dbReference type="AlphaFoldDB" id="A0A133V5M9"/>
<evidence type="ECO:0000259" key="1">
    <source>
        <dbReference type="PROSITE" id="PS50206"/>
    </source>
</evidence>
<dbReference type="PROSITE" id="PS00380">
    <property type="entry name" value="RHODANESE_1"/>
    <property type="match status" value="1"/>
</dbReference>
<protein>
    <recommendedName>
        <fullName evidence="1">Rhodanese domain-containing protein</fullName>
    </recommendedName>
</protein>
<proteinExistence type="predicted"/>
<gene>
    <name evidence="2" type="ORF">AKJ41_00650</name>
</gene>
<dbReference type="PANTHER" id="PTHR43031">
    <property type="entry name" value="FAD-DEPENDENT OXIDOREDUCTASE"/>
    <property type="match status" value="1"/>
</dbReference>
<organism evidence="2 3">
    <name type="scientific">candidate division MSBL1 archaeon SCGC-AAA259O05</name>
    <dbReference type="NCBI Taxonomy" id="1698271"/>
    <lineage>
        <taxon>Archaea</taxon>
        <taxon>Methanobacteriati</taxon>
        <taxon>Methanobacteriota</taxon>
        <taxon>candidate division MSBL1</taxon>
    </lineage>
</organism>
<dbReference type="InterPro" id="IPR036873">
    <property type="entry name" value="Rhodanese-like_dom_sf"/>
</dbReference>
<feature type="domain" description="Rhodanese" evidence="1">
    <location>
        <begin position="33"/>
        <end position="122"/>
    </location>
</feature>
<dbReference type="InterPro" id="IPR050229">
    <property type="entry name" value="GlpE_sulfurtransferase"/>
</dbReference>
<keyword evidence="3" id="KW-1185">Reference proteome</keyword>
<dbReference type="PROSITE" id="PS50206">
    <property type="entry name" value="RHODANESE_3"/>
    <property type="match status" value="1"/>
</dbReference>
<dbReference type="GO" id="GO:0004792">
    <property type="term" value="F:thiosulfate-cyanide sulfurtransferase activity"/>
    <property type="evidence" value="ECO:0007669"/>
    <property type="project" value="InterPro"/>
</dbReference>
<reference evidence="2 3" key="1">
    <citation type="journal article" date="2016" name="Sci. Rep.">
        <title>Metabolic traits of an uncultured archaeal lineage -MSBL1- from brine pools of the Red Sea.</title>
        <authorList>
            <person name="Mwirichia R."/>
            <person name="Alam I."/>
            <person name="Rashid M."/>
            <person name="Vinu M."/>
            <person name="Ba-Alawi W."/>
            <person name="Anthony Kamau A."/>
            <person name="Kamanda Ngugi D."/>
            <person name="Goker M."/>
            <person name="Klenk H.P."/>
            <person name="Bajic V."/>
            <person name="Stingl U."/>
        </authorList>
    </citation>
    <scope>NUCLEOTIDE SEQUENCE [LARGE SCALE GENOMIC DNA]</scope>
    <source>
        <strain evidence="2">SCGC-AAA259O05</strain>
    </source>
</reference>
<evidence type="ECO:0000313" key="2">
    <source>
        <dbReference type="EMBL" id="KXB01706.1"/>
    </source>
</evidence>